<evidence type="ECO:0000313" key="27">
    <source>
        <dbReference type="Proteomes" id="UP000233524"/>
    </source>
</evidence>
<keyword evidence="13" id="KW-0479">Metal-binding</keyword>
<feature type="compositionally biased region" description="Polar residues" evidence="24">
    <location>
        <begin position="908"/>
        <end position="917"/>
    </location>
</feature>
<dbReference type="InterPro" id="IPR013761">
    <property type="entry name" value="SAM/pointed_sf"/>
</dbReference>
<dbReference type="GO" id="GO:0003876">
    <property type="term" value="F:AMP deaminase activity"/>
    <property type="evidence" value="ECO:0007669"/>
    <property type="project" value="UniProtKB-EC"/>
</dbReference>
<dbReference type="InterPro" id="IPR036028">
    <property type="entry name" value="SH3-like_dom_sf"/>
</dbReference>
<dbReference type="GO" id="GO:0010008">
    <property type="term" value="C:endosome membrane"/>
    <property type="evidence" value="ECO:0007669"/>
    <property type="project" value="UniProtKB-SubCell"/>
</dbReference>
<dbReference type="GO" id="GO:0042802">
    <property type="term" value="F:identical protein binding"/>
    <property type="evidence" value="ECO:0007669"/>
    <property type="project" value="InterPro"/>
</dbReference>
<keyword evidence="20" id="KW-0206">Cytoskeleton</keyword>
<feature type="compositionally biased region" description="Basic and acidic residues" evidence="24">
    <location>
        <begin position="1226"/>
        <end position="1237"/>
    </location>
</feature>
<evidence type="ECO:0000256" key="19">
    <source>
        <dbReference type="ARBA" id="ARBA00023203"/>
    </source>
</evidence>
<dbReference type="PRINTS" id="PR00452">
    <property type="entry name" value="SH3DOMAIN"/>
</dbReference>
<dbReference type="Gene3D" id="1.10.150.50">
    <property type="entry name" value="Transcription Factor, Ets-1"/>
    <property type="match status" value="1"/>
</dbReference>
<evidence type="ECO:0000313" key="26">
    <source>
        <dbReference type="EMBL" id="PKS07859.1"/>
    </source>
</evidence>
<dbReference type="InParanoid" id="A0A2N3N5Z0"/>
<dbReference type="InterPro" id="IPR001452">
    <property type="entry name" value="SH3_domain"/>
</dbReference>
<feature type="compositionally biased region" description="Low complexity" evidence="24">
    <location>
        <begin position="1605"/>
        <end position="1616"/>
    </location>
</feature>
<evidence type="ECO:0000256" key="13">
    <source>
        <dbReference type="ARBA" id="ARBA00022723"/>
    </source>
</evidence>
<evidence type="ECO:0000256" key="2">
    <source>
        <dbReference type="ARBA" id="ARBA00004125"/>
    </source>
</evidence>
<evidence type="ECO:0000256" key="4">
    <source>
        <dbReference type="ARBA" id="ARBA00004413"/>
    </source>
</evidence>
<dbReference type="InterPro" id="IPR035800">
    <property type="entry name" value="Sla1_SH3_1"/>
</dbReference>
<feature type="region of interest" description="Disordered" evidence="24">
    <location>
        <begin position="1388"/>
        <end position="1432"/>
    </location>
</feature>
<protein>
    <recommendedName>
        <fullName evidence="21">AMP deaminase</fullName>
        <ecNumber evidence="8">3.5.4.6</ecNumber>
    </recommendedName>
    <alternativeName>
        <fullName evidence="9">Actin cytoskeleton-regulatory complex protein SLA1</fullName>
    </alternativeName>
    <alternativeName>
        <fullName evidence="22">Myoadenylate deaminase</fullName>
    </alternativeName>
</protein>
<keyword evidence="27" id="KW-1185">Reference proteome</keyword>
<dbReference type="GO" id="GO:0030479">
    <property type="term" value="C:actin cortical patch"/>
    <property type="evidence" value="ECO:0007669"/>
    <property type="project" value="UniProtKB-SubCell"/>
</dbReference>
<evidence type="ECO:0000256" key="23">
    <source>
        <dbReference type="PROSITE-ProRule" id="PRU00192"/>
    </source>
</evidence>
<feature type="region of interest" description="Disordered" evidence="24">
    <location>
        <begin position="1445"/>
        <end position="1514"/>
    </location>
</feature>
<dbReference type="GO" id="GO:0003779">
    <property type="term" value="F:actin binding"/>
    <property type="evidence" value="ECO:0007669"/>
    <property type="project" value="UniProtKB-KW"/>
</dbReference>
<evidence type="ECO:0000259" key="25">
    <source>
        <dbReference type="PROSITE" id="PS50002"/>
    </source>
</evidence>
<feature type="region of interest" description="Disordered" evidence="24">
    <location>
        <begin position="1"/>
        <end position="32"/>
    </location>
</feature>
<gene>
    <name evidence="26" type="ORF">jhhlp_006467</name>
</gene>
<evidence type="ECO:0000256" key="17">
    <source>
        <dbReference type="ARBA" id="ARBA00022833"/>
    </source>
</evidence>
<dbReference type="InterPro" id="IPR007131">
    <property type="entry name" value="SHD1"/>
</dbReference>
<evidence type="ECO:0000256" key="16">
    <source>
        <dbReference type="ARBA" id="ARBA00022801"/>
    </source>
</evidence>
<dbReference type="InterPro" id="IPR006329">
    <property type="entry name" value="AMPD"/>
</dbReference>
<dbReference type="CDD" id="cd01319">
    <property type="entry name" value="AMPD"/>
    <property type="match status" value="1"/>
</dbReference>
<keyword evidence="19" id="KW-0009">Actin-binding</keyword>
<evidence type="ECO:0000256" key="7">
    <source>
        <dbReference type="ARBA" id="ARBA00007948"/>
    </source>
</evidence>
<dbReference type="GO" id="GO:0006897">
    <property type="term" value="P:endocytosis"/>
    <property type="evidence" value="ECO:0007669"/>
    <property type="project" value="UniProtKB-KW"/>
</dbReference>
<dbReference type="Pfam" id="PF03983">
    <property type="entry name" value="SHD1"/>
    <property type="match status" value="1"/>
</dbReference>
<dbReference type="GO" id="GO:0032264">
    <property type="term" value="P:IMP salvage"/>
    <property type="evidence" value="ECO:0007669"/>
    <property type="project" value="UniProtKB-UniPathway"/>
</dbReference>
<keyword evidence="10 23" id="KW-0728">SH3 domain</keyword>
<dbReference type="Proteomes" id="UP000233524">
    <property type="component" value="Unassembled WGS sequence"/>
</dbReference>
<dbReference type="GO" id="GO:0005886">
    <property type="term" value="C:plasma membrane"/>
    <property type="evidence" value="ECO:0007669"/>
    <property type="project" value="UniProtKB-SubCell"/>
</dbReference>
<keyword evidence="14" id="KW-0677">Repeat</keyword>
<feature type="compositionally biased region" description="Basic and acidic residues" evidence="24">
    <location>
        <begin position="924"/>
        <end position="934"/>
    </location>
</feature>
<keyword evidence="11" id="KW-0963">Cytoplasm</keyword>
<evidence type="ECO:0000256" key="12">
    <source>
        <dbReference type="ARBA" id="ARBA00022583"/>
    </source>
</evidence>
<comment type="subcellular location">
    <subcellularLocation>
        <location evidence="4">Cell membrane</location>
        <topology evidence="4">Peripheral membrane protein</topology>
        <orientation evidence="4">Cytoplasmic side</orientation>
    </subcellularLocation>
    <subcellularLocation>
        <location evidence="3">Cytoplasm</location>
        <location evidence="3">Cytoskeleton</location>
        <location evidence="3">Actin patch</location>
    </subcellularLocation>
    <subcellularLocation>
        <location evidence="2">Endosome membrane</location>
        <topology evidence="2">Peripheral membrane protein</topology>
        <orientation evidence="2">Cytoplasmic side</orientation>
    </subcellularLocation>
</comment>
<dbReference type="NCBIfam" id="TIGR01429">
    <property type="entry name" value="AMP_deaminase"/>
    <property type="match status" value="1"/>
</dbReference>
<evidence type="ECO:0000256" key="8">
    <source>
        <dbReference type="ARBA" id="ARBA00012775"/>
    </source>
</evidence>
<dbReference type="STRING" id="41688.A0A2N3N5Z0"/>
<feature type="region of interest" description="Disordered" evidence="24">
    <location>
        <begin position="1138"/>
        <end position="1237"/>
    </location>
</feature>
<evidence type="ECO:0000256" key="24">
    <source>
        <dbReference type="SAM" id="MobiDB-lite"/>
    </source>
</evidence>
<dbReference type="InterPro" id="IPR035821">
    <property type="entry name" value="Sla1_SH3_3"/>
</dbReference>
<feature type="domain" description="SH3" evidence="25">
    <location>
        <begin position="1076"/>
        <end position="1138"/>
    </location>
</feature>
<dbReference type="UniPathway" id="UPA00591">
    <property type="reaction ID" value="UER00663"/>
</dbReference>
<dbReference type="GO" id="GO:0046033">
    <property type="term" value="P:AMP metabolic process"/>
    <property type="evidence" value="ECO:0007669"/>
    <property type="project" value="TreeGrafter"/>
</dbReference>
<feature type="compositionally biased region" description="Polar residues" evidence="24">
    <location>
        <begin position="1489"/>
        <end position="1514"/>
    </location>
</feature>
<dbReference type="Gene3D" id="2.30.30.40">
    <property type="entry name" value="SH3 Domains"/>
    <property type="match status" value="3"/>
</dbReference>
<keyword evidence="16" id="KW-0378">Hydrolase</keyword>
<dbReference type="PROSITE" id="PS50002">
    <property type="entry name" value="SH3"/>
    <property type="match status" value="2"/>
</dbReference>
<dbReference type="CDD" id="cd11773">
    <property type="entry name" value="SH3_Sla1p_1"/>
    <property type="match status" value="1"/>
</dbReference>
<feature type="compositionally biased region" description="Polar residues" evidence="24">
    <location>
        <begin position="1450"/>
        <end position="1464"/>
    </location>
</feature>
<feature type="domain" description="SH3" evidence="25">
    <location>
        <begin position="705"/>
        <end position="772"/>
    </location>
</feature>
<organism evidence="26 27">
    <name type="scientific">Lomentospora prolificans</name>
    <dbReference type="NCBI Taxonomy" id="41688"/>
    <lineage>
        <taxon>Eukaryota</taxon>
        <taxon>Fungi</taxon>
        <taxon>Dikarya</taxon>
        <taxon>Ascomycota</taxon>
        <taxon>Pezizomycotina</taxon>
        <taxon>Sordariomycetes</taxon>
        <taxon>Hypocreomycetidae</taxon>
        <taxon>Microascales</taxon>
        <taxon>Microascaceae</taxon>
        <taxon>Lomentospora</taxon>
    </lineage>
</organism>
<evidence type="ECO:0000256" key="22">
    <source>
        <dbReference type="ARBA" id="ARBA00078830"/>
    </source>
</evidence>
<sequence>MGQTDPTKGTPHKAGKSNPAKKRKPGHDIGEDFDMHDILPLPGPCDMAFKLDENGVYQVWDTSAPALSHPLVQVPTIREFYMDLDEALNISADGPSKSFAFRRLQYLEGQFNMYVLLNEYQETADSKRVPHRDFYNVRKVDTHVHHSACMNQKHLLRFIKSKMKKCPDEVVLFRDDRHLTLAEVFDSINLTAYDLSIDTLDMHAHKDSFHRFDKFNLKYNPIGESRLRTIFLKTDNFINGRYLAEITKEVISDLESSKYQMVEWRISIYGKAIDEWDKLAAWVVDNKLFSHNVRWLIQIPRLFDVYKASGLMETFEQIITNLFQPLFEVTKDPTTHPKLHIFLQRVIGFDSVDDESKVERRLFKKFPVPKVWNSGQNPPYSYWIYYLYANMVSLNHWRKRRGFNTFVLRPHCGEAGDSEHLAVAALCCHSISHGLLLRKVPLLQYIFYLEQIGIAMSPLSNNALFLTFERNPFNQYFKRGLNVSLSTDDPLQFAFTKEPLIEEYAVAAQIYKLSSVDMCELAKNSVKQSGYEDSIKQQWLGPNYLKPGKDGNKMDKTNVPDRREEFRHLVLMEEKELLQRYIAMAARKEPSLGCQHSSTVTSPVAMSGSMSTANENKAHATPSPLIKGAPIVGSPRSSHPGVDANWPTDHLSGSEPKIFPGVVSRGQRSNSVRFGEDIDESIPSVVASFQLPLSPVVALIVKKMGFLGIYKALYDYVPQGEGELAICEGDLLYVLEKSEEDEWWKAKKKTGPDEEEEPVGLVPSNYVEEAQAITHARSMYEYTRQTDEELSFPEGAMLAVFDASEPDWILVGLDDDYGFAPSNYLEVDETPESDFRRPTPPPPSLPVRPTSTIVPPEQPISHDTTARGSPPPADGPAAAIANMIQSRDTGARPSTPPPPQLPARGGNAQISPESVKSPSLPVRPDAEASTRPRENMSPVYVGSSNTRHSSDDMVHTSSHRAPGGFHMYNVNEMVSVMGKRKKMPTTLGINIRAKSILIAPEHVKDGPSQEWTGNKMTHYSREGKHVFLELVRPSKSVDFHAGAKDTAEEIVAALGELAAAVRAEDLPVSLLSPMGQGQKTGQVLYDFVAQGDDEITVNAGDDVIILDDTKSEEWWQVRNTKTGKEGVVPSSYIEATGFTSSQPNSRAVVTGKSTVEQNRREEIRLTKEAVRSHPGDLSPQVGPGMPLPERESSLRANEHHGNFSQQRNKRERGKEGAGPQQKASKSRPDSSKLRTWTDRSKSFSVEAQFLGIKDGKINLHKVNGVKIAVPVEKMSHEDLEFVERLTGGSVGLDGPNSRKLRSSAEGGHGVASKAGATIEPRKPDFDWFQFFLDCDVNVGLCERYAQAFAKESMDESVLSDVDSTVLRTLGLREGDIIKVMRTLDSKFGRSSKSNKEAADADANGQGGLFSGPGGTLRNNTRKGRPAPAVQTDNVVDAAAFSRAGTGAGTEVTSPTSTTAGSVTEPQPVKVIADGFDDDAWDVKPPRQAGTPSTSAGNLADNPNTKPKSAVSESLAGSMQELSLLTLPLKPTLAPTSAPVAEGSSSGILTASQLPQSSQPQGASPSFFANLGSTPGRQTGPLHHRPQPPQLSAGQSPLAPPPPARPLSAPLSAQPSAFNPPPIVPQMTGSVHPSLQGQVAPPGQSLSEIDQARLREQYIRQIQATQVPPYGVQPSAPSLMPATTGIQAPIGQPLMPVSVSNTGSFTGISQQPSNYNTAFQAQPQFAPVQGGNLNSFLLPALEPQRTGVTGGPGPVVAAAPLVPQQTGPAPPVRFGVASNTPRLIPQPTGRRANLSQATPDNPFGF</sequence>
<dbReference type="SUPFAM" id="SSF51556">
    <property type="entry name" value="Metallo-dependent hydrolases"/>
    <property type="match status" value="1"/>
</dbReference>
<evidence type="ECO:0000256" key="5">
    <source>
        <dbReference type="ARBA" id="ARBA00004955"/>
    </source>
</evidence>
<name>A0A2N3N5Z0_9PEZI</name>
<comment type="similarity">
    <text evidence="6">Belongs to the metallo-dependent hydrolases superfamily. Adenosine and AMP deaminases family.</text>
</comment>
<dbReference type="Pfam" id="PF00018">
    <property type="entry name" value="SH3_1"/>
    <property type="match status" value="2"/>
</dbReference>
<feature type="compositionally biased region" description="Basic and acidic residues" evidence="24">
    <location>
        <begin position="1188"/>
        <end position="1201"/>
    </location>
</feature>
<dbReference type="EMBL" id="NLAX01000701">
    <property type="protein sequence ID" value="PKS07859.1"/>
    <property type="molecule type" value="Genomic_DNA"/>
</dbReference>
<feature type="compositionally biased region" description="Polar residues" evidence="24">
    <location>
        <begin position="1138"/>
        <end position="1156"/>
    </location>
</feature>
<comment type="similarity">
    <text evidence="7">Belongs to the SLA1 family.</text>
</comment>
<feature type="compositionally biased region" description="Polar residues" evidence="24">
    <location>
        <begin position="1626"/>
        <end position="1636"/>
    </location>
</feature>
<feature type="compositionally biased region" description="Basic and acidic residues" evidence="24">
    <location>
        <begin position="1388"/>
        <end position="1398"/>
    </location>
</feature>
<dbReference type="OrthoDB" id="1723809at2759"/>
<dbReference type="CDD" id="cd11775">
    <property type="entry name" value="SH3_Sla1p_3"/>
    <property type="match status" value="1"/>
</dbReference>
<evidence type="ECO:0000256" key="15">
    <source>
        <dbReference type="ARBA" id="ARBA00022753"/>
    </source>
</evidence>
<keyword evidence="15" id="KW-0967">Endosome</keyword>
<dbReference type="PANTHER" id="PTHR11359">
    <property type="entry name" value="AMP DEAMINASE"/>
    <property type="match status" value="1"/>
</dbReference>
<dbReference type="FunFam" id="4.10.800.20:FF:000001">
    <property type="entry name" value="AMP deaminase"/>
    <property type="match status" value="1"/>
</dbReference>
<dbReference type="VEuPathDB" id="FungiDB:jhhlp_006467"/>
<dbReference type="Pfam" id="PF19326">
    <property type="entry name" value="AMP_deaminase"/>
    <property type="match status" value="1"/>
</dbReference>
<dbReference type="Pfam" id="PF24081">
    <property type="entry name" value="PH_SLA1"/>
    <property type="match status" value="1"/>
</dbReference>
<dbReference type="Gene3D" id="4.10.800.20">
    <property type="match status" value="1"/>
</dbReference>
<dbReference type="FunFam" id="3.20.20.140:FF:000214">
    <property type="entry name" value="AMP deaminase Amd1, putative (AFU_orthologue AFUA_8G02860)"/>
    <property type="match status" value="1"/>
</dbReference>
<evidence type="ECO:0000256" key="20">
    <source>
        <dbReference type="ARBA" id="ARBA00023212"/>
    </source>
</evidence>
<feature type="compositionally biased region" description="Gly residues" evidence="24">
    <location>
        <begin position="1404"/>
        <end position="1414"/>
    </location>
</feature>
<dbReference type="GO" id="GO:0043130">
    <property type="term" value="F:ubiquitin binding"/>
    <property type="evidence" value="ECO:0007669"/>
    <property type="project" value="InterPro"/>
</dbReference>
<dbReference type="InterPro" id="IPR032466">
    <property type="entry name" value="Metal_Hydrolase"/>
</dbReference>
<feature type="region of interest" description="Disordered" evidence="24">
    <location>
        <begin position="1292"/>
        <end position="1315"/>
    </location>
</feature>
<comment type="pathway">
    <text evidence="5">Purine metabolism; IMP biosynthesis via salvage pathway; IMP from AMP: step 1/1.</text>
</comment>
<dbReference type="GO" id="GO:0046872">
    <property type="term" value="F:metal ion binding"/>
    <property type="evidence" value="ECO:0007669"/>
    <property type="project" value="UniProtKB-KW"/>
</dbReference>
<dbReference type="InterPro" id="IPR006650">
    <property type="entry name" value="A/AMP_deam_AS"/>
</dbReference>
<evidence type="ECO:0000256" key="1">
    <source>
        <dbReference type="ARBA" id="ARBA00001947"/>
    </source>
</evidence>
<evidence type="ECO:0000256" key="11">
    <source>
        <dbReference type="ARBA" id="ARBA00022490"/>
    </source>
</evidence>
<evidence type="ECO:0000256" key="14">
    <source>
        <dbReference type="ARBA" id="ARBA00022737"/>
    </source>
</evidence>
<proteinExistence type="inferred from homology"/>
<evidence type="ECO:0000256" key="10">
    <source>
        <dbReference type="ARBA" id="ARBA00022443"/>
    </source>
</evidence>
<comment type="cofactor">
    <cofactor evidence="1">
        <name>Zn(2+)</name>
        <dbReference type="ChEBI" id="CHEBI:29105"/>
    </cofactor>
</comment>
<dbReference type="InterPro" id="IPR056996">
    <property type="entry name" value="PH_SLA1"/>
</dbReference>
<evidence type="ECO:0000256" key="3">
    <source>
        <dbReference type="ARBA" id="ARBA00004134"/>
    </source>
</evidence>
<comment type="caution">
    <text evidence="26">The sequence shown here is derived from an EMBL/GenBank/DDBJ whole genome shotgun (WGS) entry which is preliminary data.</text>
</comment>
<evidence type="ECO:0000256" key="9">
    <source>
        <dbReference type="ARBA" id="ARBA00020357"/>
    </source>
</evidence>
<reference evidence="26 27" key="1">
    <citation type="journal article" date="2017" name="G3 (Bethesda)">
        <title>First Draft Genome Sequence of the Pathogenic Fungus Lomentospora prolificans (Formerly Scedosporium prolificans).</title>
        <authorList>
            <person name="Luo R."/>
            <person name="Zimin A."/>
            <person name="Workman R."/>
            <person name="Fan Y."/>
            <person name="Pertea G."/>
            <person name="Grossman N."/>
            <person name="Wear M.P."/>
            <person name="Jia B."/>
            <person name="Miller H."/>
            <person name="Casadevall A."/>
            <person name="Timp W."/>
            <person name="Zhang S.X."/>
            <person name="Salzberg S.L."/>
        </authorList>
    </citation>
    <scope>NUCLEOTIDE SEQUENCE [LARGE SCALE GENOMIC DNA]</scope>
    <source>
        <strain evidence="26 27">JHH-5317</strain>
    </source>
</reference>
<dbReference type="PANTHER" id="PTHR11359:SF0">
    <property type="entry name" value="AMP DEAMINASE"/>
    <property type="match status" value="1"/>
</dbReference>
<dbReference type="SMART" id="SM00326">
    <property type="entry name" value="SH3"/>
    <property type="match status" value="3"/>
</dbReference>
<feature type="compositionally biased region" description="Basic and acidic residues" evidence="24">
    <location>
        <begin position="1157"/>
        <end position="1174"/>
    </location>
</feature>
<keyword evidence="18" id="KW-0546">Nucleotide metabolism</keyword>
<feature type="region of interest" description="Disordered" evidence="24">
    <location>
        <begin position="593"/>
        <end position="626"/>
    </location>
</feature>
<dbReference type="PROSITE" id="PS00485">
    <property type="entry name" value="A_DEAMINASE"/>
    <property type="match status" value="1"/>
</dbReference>
<feature type="region of interest" description="Disordered" evidence="24">
    <location>
        <begin position="828"/>
        <end position="960"/>
    </location>
</feature>
<dbReference type="Gene3D" id="2.30.30.700">
    <property type="entry name" value="SLA1 homology domain 1"/>
    <property type="match status" value="1"/>
</dbReference>
<dbReference type="EC" id="3.5.4.6" evidence="8"/>
<dbReference type="SUPFAM" id="SSF50044">
    <property type="entry name" value="SH3-domain"/>
    <property type="match status" value="3"/>
</dbReference>
<feature type="region of interest" description="Disordered" evidence="24">
    <location>
        <begin position="1550"/>
        <end position="1643"/>
    </location>
</feature>
<keyword evidence="17" id="KW-0862">Zinc</keyword>
<feature type="compositionally biased region" description="Basic residues" evidence="24">
    <location>
        <begin position="10"/>
        <end position="25"/>
    </location>
</feature>
<feature type="region of interest" description="Disordered" evidence="24">
    <location>
        <begin position="1779"/>
        <end position="1804"/>
    </location>
</feature>
<feature type="compositionally biased region" description="Polar residues" evidence="24">
    <location>
        <begin position="594"/>
        <end position="615"/>
    </location>
</feature>
<accession>A0A2N3N5Z0</accession>
<evidence type="ECO:0000256" key="6">
    <source>
        <dbReference type="ARBA" id="ARBA00006676"/>
    </source>
</evidence>
<dbReference type="GO" id="GO:0030674">
    <property type="term" value="F:protein-macromolecule adaptor activity"/>
    <property type="evidence" value="ECO:0007669"/>
    <property type="project" value="InterPro"/>
</dbReference>
<dbReference type="Gene3D" id="3.20.20.140">
    <property type="entry name" value="Metal-dependent hydrolases"/>
    <property type="match status" value="1"/>
</dbReference>
<dbReference type="GO" id="GO:0005829">
    <property type="term" value="C:cytosol"/>
    <property type="evidence" value="ECO:0007669"/>
    <property type="project" value="TreeGrafter"/>
</dbReference>
<evidence type="ECO:0000256" key="18">
    <source>
        <dbReference type="ARBA" id="ARBA00023080"/>
    </source>
</evidence>
<evidence type="ECO:0000256" key="21">
    <source>
        <dbReference type="ARBA" id="ARBA00072037"/>
    </source>
</evidence>
<keyword evidence="12" id="KW-0254">Endocytosis</keyword>
<feature type="compositionally biased region" description="Low complexity" evidence="24">
    <location>
        <begin position="1551"/>
        <end position="1565"/>
    </location>
</feature>